<dbReference type="InterPro" id="IPR011108">
    <property type="entry name" value="RMMBL"/>
</dbReference>
<comment type="caution">
    <text evidence="8">The sequence shown here is derived from an EMBL/GenBank/DDBJ whole genome shotgun (WGS) entry which is preliminary data.</text>
</comment>
<gene>
    <name evidence="8" type="ORF">COCSUDRAFT_83661</name>
</gene>
<dbReference type="Gene3D" id="3.60.15.10">
    <property type="entry name" value="Ribonuclease Z/Hydroxyacylglutathione hydrolase-like"/>
    <property type="match status" value="1"/>
</dbReference>
<dbReference type="InterPro" id="IPR036866">
    <property type="entry name" value="RibonucZ/Hydroxyglut_hydro"/>
</dbReference>
<dbReference type="STRING" id="574566.I0Z2U9"/>
<dbReference type="eggNOG" id="KOG1135">
    <property type="taxonomic scope" value="Eukaryota"/>
</dbReference>
<evidence type="ECO:0000256" key="6">
    <source>
        <dbReference type="RuleBase" id="RU365006"/>
    </source>
</evidence>
<evidence type="ECO:0000256" key="4">
    <source>
        <dbReference type="ARBA" id="ARBA00022884"/>
    </source>
</evidence>
<keyword evidence="4 6" id="KW-0694">RNA-binding</keyword>
<dbReference type="Pfam" id="PF13299">
    <property type="entry name" value="CPSF100_C"/>
    <property type="match status" value="1"/>
</dbReference>
<keyword evidence="3 6" id="KW-0507">mRNA processing</keyword>
<dbReference type="SMART" id="SM01027">
    <property type="entry name" value="Beta-Casp"/>
    <property type="match status" value="1"/>
</dbReference>
<dbReference type="InterPro" id="IPR025069">
    <property type="entry name" value="Cpsf2_C"/>
</dbReference>
<dbReference type="InterPro" id="IPR035639">
    <property type="entry name" value="CPSF2_MBL"/>
</dbReference>
<evidence type="ECO:0000256" key="5">
    <source>
        <dbReference type="ARBA" id="ARBA00023242"/>
    </source>
</evidence>
<dbReference type="CDD" id="cd16293">
    <property type="entry name" value="CPSF2-like_MBL-fold"/>
    <property type="match status" value="1"/>
</dbReference>
<dbReference type="Pfam" id="PF10996">
    <property type="entry name" value="Beta-Casp"/>
    <property type="match status" value="1"/>
</dbReference>
<reference evidence="8 9" key="1">
    <citation type="journal article" date="2012" name="Genome Biol.">
        <title>The genome of the polar eukaryotic microalga coccomyxa subellipsoidea reveals traits of cold adaptation.</title>
        <authorList>
            <person name="Blanc G."/>
            <person name="Agarkova I."/>
            <person name="Grimwood J."/>
            <person name="Kuo A."/>
            <person name="Brueggeman A."/>
            <person name="Dunigan D."/>
            <person name="Gurnon J."/>
            <person name="Ladunga I."/>
            <person name="Lindquist E."/>
            <person name="Lucas S."/>
            <person name="Pangilinan J."/>
            <person name="Proschold T."/>
            <person name="Salamov A."/>
            <person name="Schmutz J."/>
            <person name="Weeks D."/>
            <person name="Yamada T."/>
            <person name="Claverie J.M."/>
            <person name="Grigoriev I."/>
            <person name="Van Etten J."/>
            <person name="Lomsadze A."/>
            <person name="Borodovsky M."/>
        </authorList>
    </citation>
    <scope>NUCLEOTIDE SEQUENCE [LARGE SCALE GENOMIC DNA]</scope>
    <source>
        <strain evidence="8 9">C-169</strain>
    </source>
</reference>
<dbReference type="SUPFAM" id="SSF56281">
    <property type="entry name" value="Metallo-hydrolase/oxidoreductase"/>
    <property type="match status" value="1"/>
</dbReference>
<dbReference type="InterPro" id="IPR022712">
    <property type="entry name" value="Beta_Casp"/>
</dbReference>
<dbReference type="RefSeq" id="XP_005649512.1">
    <property type="nucleotide sequence ID" value="XM_005649455.1"/>
</dbReference>
<evidence type="ECO:0000259" key="7">
    <source>
        <dbReference type="SMART" id="SM01027"/>
    </source>
</evidence>
<sequence>MGIQVTPLYGAGTDGPVCNLLQIDQLLLLLDCGWDDAYDMELLHPLKNVIGHVHGVLITHPDPAHLGALPYLVGRLKLSVPVYATFPVQKMGEIFMYDQYVTRHAVTDFAAFNLDDVDEAFARITPLKYQQTLTLEGPGEGFSITPFAAGHLLGGCIWRITTPEEEHIVYAVHYNHKKERHLNGGVLDSAFSRPAILITDADNSMLEGAVRSRETLDKELREAVMATVRANGNVLIPVDAAGRLLELVLLLEEHWDKQKLTYPLVLLSPMAYNVLELASSQLEWMSHYIGQMFERTKQNPFSVRQAKKLKLCRTTEELAKLPPGPRVVMATLPSLEAGASRQLLTEWATNPANLILFPGRAPNDTLAGLLQQNMQSGQPFTVPIRLSKRMPLQGAELQAWQESQTAHVLEEEEEPAISTESIGKISRATSDGAKLAPASLQPSSMASLPAARVLIDGFVVPEGAVAPMFPSEDDDNEYDDYGALLHPGEFQQAGGTATAMSMDMDDGEDSPEEEEVPTKVVFEDIKLPVHARLLLLDYDGRSDGRSMRLILGKVAPRHLVLVHGTPQATQVLRDACGDDLYSVNGQVHCPANGETVDVSAGTSSFQVGLSDGLLAQLRMRQMGSEYALAWVHGVVASVNSGALPEVLPASASAGEALEGGVFIGDAKLSDLKTALEKEGIAAVFVEGNLQCSGSVSVKRTVPEDGGIILEGPLSDDYYRIRTVLYSQYQVC</sequence>
<keyword evidence="9" id="KW-1185">Reference proteome</keyword>
<feature type="domain" description="Beta-Casp" evidence="7">
    <location>
        <begin position="244"/>
        <end position="370"/>
    </location>
</feature>
<dbReference type="PANTHER" id="PTHR45922:SF1">
    <property type="entry name" value="CLEAVAGE AND POLYADENYLATION SPECIFICITY FACTOR SUBUNIT 2"/>
    <property type="match status" value="1"/>
</dbReference>
<evidence type="ECO:0000313" key="9">
    <source>
        <dbReference type="Proteomes" id="UP000007264"/>
    </source>
</evidence>
<dbReference type="AlphaFoldDB" id="I0Z2U9"/>
<comment type="subcellular location">
    <subcellularLocation>
        <location evidence="1 6">Nucleus</location>
    </subcellularLocation>
</comment>
<evidence type="ECO:0000256" key="2">
    <source>
        <dbReference type="ARBA" id="ARBA00010624"/>
    </source>
</evidence>
<evidence type="ECO:0000256" key="1">
    <source>
        <dbReference type="ARBA" id="ARBA00004123"/>
    </source>
</evidence>
<dbReference type="KEGG" id="csl:COCSUDRAFT_83661"/>
<comment type="similarity">
    <text evidence="2 6">Belongs to the metallo-beta-lactamase superfamily. RNA-metabolizing metallo-beta-lactamase-like family. CPSF2/YSH1 subfamily.</text>
</comment>
<dbReference type="PANTHER" id="PTHR45922">
    <property type="entry name" value="CLEAVAGE AND POLYADENYLATION SPECIFICITY FACTOR SUBUNIT 2"/>
    <property type="match status" value="1"/>
</dbReference>
<keyword evidence="5 6" id="KW-0539">Nucleus</keyword>
<evidence type="ECO:0000313" key="8">
    <source>
        <dbReference type="EMBL" id="EIE24968.1"/>
    </source>
</evidence>
<dbReference type="GeneID" id="17042665"/>
<proteinExistence type="inferred from homology"/>
<dbReference type="FunFam" id="3.60.15.10:FF:000008">
    <property type="entry name" value="Cleavage and polyadenylation specificity factor subunit 2"/>
    <property type="match status" value="1"/>
</dbReference>
<dbReference type="InterPro" id="IPR027075">
    <property type="entry name" value="CPSF2"/>
</dbReference>
<dbReference type="Pfam" id="PF07521">
    <property type="entry name" value="RMMBL"/>
    <property type="match status" value="1"/>
</dbReference>
<protein>
    <recommendedName>
        <fullName evidence="6">Cleavage and polyadenylation specificity factor subunit 2</fullName>
    </recommendedName>
    <alternativeName>
        <fullName evidence="6">Cleavage and polyadenylation specificity factor 100 kDa subunit</fullName>
    </alternativeName>
</protein>
<dbReference type="GO" id="GO:0003723">
    <property type="term" value="F:RNA binding"/>
    <property type="evidence" value="ECO:0007669"/>
    <property type="project" value="UniProtKB-KW"/>
</dbReference>
<dbReference type="OrthoDB" id="64353at2759"/>
<dbReference type="EMBL" id="AGSI01000005">
    <property type="protein sequence ID" value="EIE24968.1"/>
    <property type="molecule type" value="Genomic_DNA"/>
</dbReference>
<evidence type="ECO:0000256" key="3">
    <source>
        <dbReference type="ARBA" id="ARBA00022664"/>
    </source>
</evidence>
<dbReference type="GO" id="GO:0005847">
    <property type="term" value="C:mRNA cleavage and polyadenylation specificity factor complex"/>
    <property type="evidence" value="ECO:0007669"/>
    <property type="project" value="InterPro"/>
</dbReference>
<dbReference type="GO" id="GO:0006398">
    <property type="term" value="P:mRNA 3'-end processing by stem-loop binding and cleavage"/>
    <property type="evidence" value="ECO:0007669"/>
    <property type="project" value="InterPro"/>
</dbReference>
<accession>I0Z2U9</accession>
<name>I0Z2U9_COCSC</name>
<dbReference type="Pfam" id="PF16661">
    <property type="entry name" value="Lactamase_B_6"/>
    <property type="match status" value="1"/>
</dbReference>
<dbReference type="Proteomes" id="UP000007264">
    <property type="component" value="Unassembled WGS sequence"/>
</dbReference>
<dbReference type="InterPro" id="IPR001279">
    <property type="entry name" value="Metallo-B-lactamas"/>
</dbReference>
<organism evidence="8 9">
    <name type="scientific">Coccomyxa subellipsoidea (strain C-169)</name>
    <name type="common">Green microalga</name>
    <dbReference type="NCBI Taxonomy" id="574566"/>
    <lineage>
        <taxon>Eukaryota</taxon>
        <taxon>Viridiplantae</taxon>
        <taxon>Chlorophyta</taxon>
        <taxon>core chlorophytes</taxon>
        <taxon>Trebouxiophyceae</taxon>
        <taxon>Trebouxiophyceae incertae sedis</taxon>
        <taxon>Coccomyxaceae</taxon>
        <taxon>Coccomyxa</taxon>
        <taxon>Coccomyxa subellipsoidea</taxon>
    </lineage>
</organism>